<feature type="domain" description="HpcH/HpaI aldolase/citrate lyase" evidence="4">
    <location>
        <begin position="19"/>
        <end position="241"/>
    </location>
</feature>
<comment type="similarity">
    <text evidence="1">Belongs to the HpcH/HpaI aldolase family.</text>
</comment>
<evidence type="ECO:0000313" key="6">
    <source>
        <dbReference type="Proteomes" id="UP000284006"/>
    </source>
</evidence>
<reference evidence="5 6" key="1">
    <citation type="submission" date="2018-09" db="EMBL/GenBank/DDBJ databases">
        <authorList>
            <person name="Zhu H."/>
        </authorList>
    </citation>
    <scope>NUCLEOTIDE SEQUENCE [LARGE SCALE GENOMIC DNA]</scope>
    <source>
        <strain evidence="5 6">K1S02-61</strain>
    </source>
</reference>
<keyword evidence="3" id="KW-0456">Lyase</keyword>
<evidence type="ECO:0000259" key="4">
    <source>
        <dbReference type="Pfam" id="PF03328"/>
    </source>
</evidence>
<dbReference type="Proteomes" id="UP000284006">
    <property type="component" value="Unassembled WGS sequence"/>
</dbReference>
<sequence>MNLPINRFKRAIKSGGPLQVGLWSGLSNNVTVEVLANAGFDWLLLDTEHSPNELPMVFSQLQAAVLGTAHPIVRPPWNDTVTIKRYLDIGVQTLLIPFVQDADEARQAVAATRYPPLGVRGYSAAARASDYGRVKDYPKVCEDELCVLVQVETPHALSNIEAIAAVEGVDGIFIGPGDLSAAMGHIGNPKHPEVVAAIQDAIGRIRASGVAAGILTGDEALARLCIEAGCNYIAVGSDISILARGAEVLAARFTQARPDA</sequence>
<dbReference type="PANTHER" id="PTHR30502">
    <property type="entry name" value="2-KETO-3-DEOXY-L-RHAMNONATE ALDOLASE"/>
    <property type="match status" value="1"/>
</dbReference>
<dbReference type="EMBL" id="QYUP01000077">
    <property type="protein sequence ID" value="RJG20886.1"/>
    <property type="molecule type" value="Genomic_DNA"/>
</dbReference>
<dbReference type="Pfam" id="PF03328">
    <property type="entry name" value="HpcH_HpaI"/>
    <property type="match status" value="1"/>
</dbReference>
<dbReference type="InterPro" id="IPR015813">
    <property type="entry name" value="Pyrv/PenolPyrv_kinase-like_dom"/>
</dbReference>
<dbReference type="GO" id="GO:0046872">
    <property type="term" value="F:metal ion binding"/>
    <property type="evidence" value="ECO:0007669"/>
    <property type="project" value="UniProtKB-KW"/>
</dbReference>
<keyword evidence="6" id="KW-1185">Reference proteome</keyword>
<dbReference type="AlphaFoldDB" id="A0A418Y4P8"/>
<keyword evidence="2" id="KW-0479">Metal-binding</keyword>
<dbReference type="InterPro" id="IPR040442">
    <property type="entry name" value="Pyrv_kinase-like_dom_sf"/>
</dbReference>
<dbReference type="SUPFAM" id="SSF51621">
    <property type="entry name" value="Phosphoenolpyruvate/pyruvate domain"/>
    <property type="match status" value="1"/>
</dbReference>
<evidence type="ECO:0000313" key="5">
    <source>
        <dbReference type="EMBL" id="RJG20886.1"/>
    </source>
</evidence>
<dbReference type="RefSeq" id="WP_119810241.1">
    <property type="nucleotide sequence ID" value="NZ_QYUP01000077.1"/>
</dbReference>
<comment type="caution">
    <text evidence="5">The sequence shown here is derived from an EMBL/GenBank/DDBJ whole genome shotgun (WGS) entry which is preliminary data.</text>
</comment>
<evidence type="ECO:0000256" key="1">
    <source>
        <dbReference type="ARBA" id="ARBA00005568"/>
    </source>
</evidence>
<protein>
    <submittedName>
        <fullName evidence="5">2-dehydro-3-deoxyglucarate aldolase</fullName>
    </submittedName>
</protein>
<dbReference type="OrthoDB" id="86160at2"/>
<dbReference type="InterPro" id="IPR005000">
    <property type="entry name" value="Aldolase/citrate-lyase_domain"/>
</dbReference>
<organism evidence="5 6">
    <name type="scientific">Massilia cavernae</name>
    <dbReference type="NCBI Taxonomy" id="2320864"/>
    <lineage>
        <taxon>Bacteria</taxon>
        <taxon>Pseudomonadati</taxon>
        <taxon>Pseudomonadota</taxon>
        <taxon>Betaproteobacteria</taxon>
        <taxon>Burkholderiales</taxon>
        <taxon>Oxalobacteraceae</taxon>
        <taxon>Telluria group</taxon>
        <taxon>Massilia</taxon>
    </lineage>
</organism>
<evidence type="ECO:0000256" key="2">
    <source>
        <dbReference type="ARBA" id="ARBA00022723"/>
    </source>
</evidence>
<dbReference type="InterPro" id="IPR050251">
    <property type="entry name" value="HpcH-HpaI_aldolase"/>
</dbReference>
<dbReference type="FunFam" id="3.20.20.60:FF:000004">
    <property type="entry name" value="5-keto-4-deoxy-D-glucarate aldolase"/>
    <property type="match status" value="1"/>
</dbReference>
<accession>A0A418Y4P8</accession>
<dbReference type="GO" id="GO:0005737">
    <property type="term" value="C:cytoplasm"/>
    <property type="evidence" value="ECO:0007669"/>
    <property type="project" value="TreeGrafter"/>
</dbReference>
<dbReference type="Gene3D" id="3.20.20.60">
    <property type="entry name" value="Phosphoenolpyruvate-binding domains"/>
    <property type="match status" value="1"/>
</dbReference>
<dbReference type="PANTHER" id="PTHR30502:SF0">
    <property type="entry name" value="PHOSPHOENOLPYRUVATE CARBOXYLASE FAMILY PROTEIN"/>
    <property type="match status" value="1"/>
</dbReference>
<evidence type="ECO:0000256" key="3">
    <source>
        <dbReference type="ARBA" id="ARBA00023239"/>
    </source>
</evidence>
<name>A0A418Y4P8_9BURK</name>
<gene>
    <name evidence="5" type="ORF">D3872_07760</name>
</gene>
<proteinExistence type="inferred from homology"/>
<dbReference type="GO" id="GO:0016832">
    <property type="term" value="F:aldehyde-lyase activity"/>
    <property type="evidence" value="ECO:0007669"/>
    <property type="project" value="UniProtKB-ARBA"/>
</dbReference>